<feature type="non-terminal residue" evidence="10">
    <location>
        <position position="1"/>
    </location>
</feature>
<evidence type="ECO:0000256" key="1">
    <source>
        <dbReference type="ARBA" id="ARBA00022723"/>
    </source>
</evidence>
<dbReference type="FunFam" id="3.30.160.60:FF:000505">
    <property type="entry name" value="zinc finger protein 32 isoform X1"/>
    <property type="match status" value="1"/>
</dbReference>
<dbReference type="SUPFAM" id="SSF57667">
    <property type="entry name" value="beta-beta-alpha zinc fingers"/>
    <property type="match status" value="3"/>
</dbReference>
<dbReference type="Gene3D" id="3.30.160.60">
    <property type="entry name" value="Classic Zinc Finger"/>
    <property type="match status" value="4"/>
</dbReference>
<keyword evidence="3 7" id="KW-0863">Zinc-finger</keyword>
<keyword evidence="1" id="KW-0479">Metal-binding</keyword>
<dbReference type="EMBL" id="GDHC01008342">
    <property type="protein sequence ID" value="JAQ10287.1"/>
    <property type="molecule type" value="Transcribed_RNA"/>
</dbReference>
<dbReference type="GO" id="GO:0000981">
    <property type="term" value="F:DNA-binding transcription factor activity, RNA polymerase II-specific"/>
    <property type="evidence" value="ECO:0007669"/>
    <property type="project" value="TreeGrafter"/>
</dbReference>
<dbReference type="PROSITE" id="PS00028">
    <property type="entry name" value="ZINC_FINGER_C2H2_1"/>
    <property type="match status" value="5"/>
</dbReference>
<proteinExistence type="inferred from homology"/>
<dbReference type="GO" id="GO:0000978">
    <property type="term" value="F:RNA polymerase II cis-regulatory region sequence-specific DNA binding"/>
    <property type="evidence" value="ECO:0007669"/>
    <property type="project" value="TreeGrafter"/>
</dbReference>
<keyword evidence="2" id="KW-0677">Repeat</keyword>
<feature type="domain" description="C2H2-type" evidence="9">
    <location>
        <begin position="136"/>
        <end position="163"/>
    </location>
</feature>
<gene>
    <name evidence="10" type="primary">MZF1_0</name>
    <name evidence="10" type="ORF">g.75156</name>
</gene>
<keyword evidence="5" id="KW-0539">Nucleus</keyword>
<feature type="domain" description="C2H2-type" evidence="9">
    <location>
        <begin position="192"/>
        <end position="219"/>
    </location>
</feature>
<dbReference type="AlphaFoldDB" id="A0A146LUA8"/>
<feature type="domain" description="C2H2-type" evidence="9">
    <location>
        <begin position="164"/>
        <end position="191"/>
    </location>
</feature>
<dbReference type="PANTHER" id="PTHR24388:SF53">
    <property type="entry name" value="CHORION TRANSCRIPTION FACTOR CF2-RELATED"/>
    <property type="match status" value="1"/>
</dbReference>
<dbReference type="SMART" id="SM00355">
    <property type="entry name" value="ZnF_C2H2"/>
    <property type="match status" value="5"/>
</dbReference>
<evidence type="ECO:0000256" key="7">
    <source>
        <dbReference type="PROSITE-ProRule" id="PRU00042"/>
    </source>
</evidence>
<feature type="domain" description="C2H2-type" evidence="9">
    <location>
        <begin position="220"/>
        <end position="247"/>
    </location>
</feature>
<feature type="domain" description="C2H2-type" evidence="9">
    <location>
        <begin position="249"/>
        <end position="278"/>
    </location>
</feature>
<evidence type="ECO:0000256" key="6">
    <source>
        <dbReference type="ARBA" id="ARBA00037948"/>
    </source>
</evidence>
<evidence type="ECO:0000256" key="5">
    <source>
        <dbReference type="ARBA" id="ARBA00023242"/>
    </source>
</evidence>
<reference evidence="10" key="1">
    <citation type="journal article" date="2016" name="Gigascience">
        <title>De novo construction of an expanded transcriptome assembly for the western tarnished plant bug, Lygus hesperus.</title>
        <authorList>
            <person name="Tassone E.E."/>
            <person name="Geib S.M."/>
            <person name="Hall B."/>
            <person name="Fabrick J.A."/>
            <person name="Brent C.S."/>
            <person name="Hull J.J."/>
        </authorList>
    </citation>
    <scope>NUCLEOTIDE SEQUENCE</scope>
</reference>
<dbReference type="InterPro" id="IPR013087">
    <property type="entry name" value="Znf_C2H2_type"/>
</dbReference>
<evidence type="ECO:0000256" key="4">
    <source>
        <dbReference type="ARBA" id="ARBA00022833"/>
    </source>
</evidence>
<protein>
    <submittedName>
        <fullName evidence="10">Myeloid zinc finger 1</fullName>
    </submittedName>
</protein>
<dbReference type="InterPro" id="IPR050527">
    <property type="entry name" value="Snail/Krueppel_Znf"/>
</dbReference>
<accession>A0A146LUA8</accession>
<dbReference type="GO" id="GO:0008270">
    <property type="term" value="F:zinc ion binding"/>
    <property type="evidence" value="ECO:0007669"/>
    <property type="project" value="UniProtKB-KW"/>
</dbReference>
<keyword evidence="4" id="KW-0862">Zinc</keyword>
<dbReference type="PANTHER" id="PTHR24388">
    <property type="entry name" value="ZINC FINGER PROTEIN"/>
    <property type="match status" value="1"/>
</dbReference>
<name>A0A146LUA8_LYGHE</name>
<sequence>LATLNLPPFLRLPFDAEEEKKNKSPSGIFLSAFSLRRSFSPKFALAEGPVYPVFRGSSPAGKTSRSMAESSRNVIPLGGTLPTSIPAASKELLDLITTANRQAMPQYVGCLICQKEFKQKPTLLQRGCVHIEARPYPCTECGKRFRQQSHLTQHLRIHSDKKPFECMYCGKCFRQRTTLNQHLRIHTDKKPYECTYCGRFFRQRTTLNQHIRIHTDEKPYKCSECGKDFRQKAILDQHYRTHLGDDRSYCCPISSCRRRFHTEEQMNRHIDNHPALRGEPGGPPAKRPREHPNSEKPQDLYMPQGYSQVAQAAAAAAAFQQQYTLQLLQPPPGANSQASVQ</sequence>
<evidence type="ECO:0000256" key="8">
    <source>
        <dbReference type="SAM" id="MobiDB-lite"/>
    </source>
</evidence>
<evidence type="ECO:0000259" key="9">
    <source>
        <dbReference type="PROSITE" id="PS50157"/>
    </source>
</evidence>
<organism evidence="10">
    <name type="scientific">Lygus hesperus</name>
    <name type="common">Western plant bug</name>
    <dbReference type="NCBI Taxonomy" id="30085"/>
    <lineage>
        <taxon>Eukaryota</taxon>
        <taxon>Metazoa</taxon>
        <taxon>Ecdysozoa</taxon>
        <taxon>Arthropoda</taxon>
        <taxon>Hexapoda</taxon>
        <taxon>Insecta</taxon>
        <taxon>Pterygota</taxon>
        <taxon>Neoptera</taxon>
        <taxon>Paraneoptera</taxon>
        <taxon>Hemiptera</taxon>
        <taxon>Heteroptera</taxon>
        <taxon>Panheteroptera</taxon>
        <taxon>Cimicomorpha</taxon>
        <taxon>Miridae</taxon>
        <taxon>Mirini</taxon>
        <taxon>Lygus</taxon>
    </lineage>
</organism>
<evidence type="ECO:0000313" key="10">
    <source>
        <dbReference type="EMBL" id="JAQ10287.1"/>
    </source>
</evidence>
<dbReference type="FunFam" id="3.30.160.60:FF:000683">
    <property type="entry name" value="Zinc finger protein 252"/>
    <property type="match status" value="3"/>
</dbReference>
<feature type="region of interest" description="Disordered" evidence="8">
    <location>
        <begin position="267"/>
        <end position="305"/>
    </location>
</feature>
<dbReference type="PROSITE" id="PS50157">
    <property type="entry name" value="ZINC_FINGER_C2H2_2"/>
    <property type="match status" value="5"/>
</dbReference>
<feature type="compositionally biased region" description="Basic and acidic residues" evidence="8">
    <location>
        <begin position="267"/>
        <end position="276"/>
    </location>
</feature>
<evidence type="ECO:0000256" key="2">
    <source>
        <dbReference type="ARBA" id="ARBA00022737"/>
    </source>
</evidence>
<dbReference type="Pfam" id="PF00096">
    <property type="entry name" value="zf-C2H2"/>
    <property type="match status" value="4"/>
</dbReference>
<dbReference type="InterPro" id="IPR036236">
    <property type="entry name" value="Znf_C2H2_sf"/>
</dbReference>
<comment type="similarity">
    <text evidence="6">Belongs to the snail C2H2-type zinc-finger protein family.</text>
</comment>
<evidence type="ECO:0000256" key="3">
    <source>
        <dbReference type="ARBA" id="ARBA00022771"/>
    </source>
</evidence>